<organism evidence="13">
    <name type="scientific">hydrothermal vent metagenome</name>
    <dbReference type="NCBI Taxonomy" id="652676"/>
    <lineage>
        <taxon>unclassified sequences</taxon>
        <taxon>metagenomes</taxon>
        <taxon>ecological metagenomes</taxon>
    </lineage>
</organism>
<evidence type="ECO:0000259" key="11">
    <source>
        <dbReference type="Pfam" id="PF01643"/>
    </source>
</evidence>
<evidence type="ECO:0000256" key="1">
    <source>
        <dbReference type="ARBA" id="ARBA00004229"/>
    </source>
</evidence>
<dbReference type="GO" id="GO:0009507">
    <property type="term" value="C:chloroplast"/>
    <property type="evidence" value="ECO:0007669"/>
    <property type="project" value="UniProtKB-SubCell"/>
</dbReference>
<name>A0A3B0UDU1_9ZZZZ</name>
<feature type="domain" description="Acyl-ACP thioesterase N-terminal hotdog" evidence="11">
    <location>
        <begin position="9"/>
        <end position="128"/>
    </location>
</feature>
<dbReference type="GO" id="GO:0000036">
    <property type="term" value="F:acyl carrier activity"/>
    <property type="evidence" value="ECO:0007669"/>
    <property type="project" value="TreeGrafter"/>
</dbReference>
<comment type="similarity">
    <text evidence="2">Belongs to the acyl-ACP thioesterase family.</text>
</comment>
<keyword evidence="7" id="KW-0276">Fatty acid metabolism</keyword>
<proteinExistence type="inferred from homology"/>
<dbReference type="InterPro" id="IPR002864">
    <property type="entry name" value="Acyl-ACP_thioesterase_NHD"/>
</dbReference>
<keyword evidence="3" id="KW-0444">Lipid biosynthesis</keyword>
<dbReference type="Pfam" id="PF20791">
    <property type="entry name" value="Acyl-ACP_TE_C"/>
    <property type="match status" value="1"/>
</dbReference>
<keyword evidence="8" id="KW-0809">Transit peptide</keyword>
<dbReference type="InterPro" id="IPR045023">
    <property type="entry name" value="FATA/B"/>
</dbReference>
<dbReference type="InterPro" id="IPR049427">
    <property type="entry name" value="Acyl-ACP_TE_C"/>
</dbReference>
<keyword evidence="5" id="KW-0934">Plastid</keyword>
<evidence type="ECO:0000313" key="13">
    <source>
        <dbReference type="EMBL" id="VAW29165.1"/>
    </source>
</evidence>
<dbReference type="Gene3D" id="3.10.129.10">
    <property type="entry name" value="Hotdog Thioesterase"/>
    <property type="match status" value="2"/>
</dbReference>
<dbReference type="GO" id="GO:0016297">
    <property type="term" value="F:fatty acyl-[ACP] hydrolase activity"/>
    <property type="evidence" value="ECO:0007669"/>
    <property type="project" value="InterPro"/>
</dbReference>
<evidence type="ECO:0000256" key="3">
    <source>
        <dbReference type="ARBA" id="ARBA00022516"/>
    </source>
</evidence>
<evidence type="ECO:0000256" key="2">
    <source>
        <dbReference type="ARBA" id="ARBA00006500"/>
    </source>
</evidence>
<evidence type="ECO:0000259" key="12">
    <source>
        <dbReference type="Pfam" id="PF20791"/>
    </source>
</evidence>
<keyword evidence="10" id="KW-0275">Fatty acid biosynthesis</keyword>
<reference evidence="13" key="1">
    <citation type="submission" date="2018-06" db="EMBL/GenBank/DDBJ databases">
        <authorList>
            <person name="Zhirakovskaya E."/>
        </authorList>
    </citation>
    <scope>NUCLEOTIDE SEQUENCE</scope>
</reference>
<dbReference type="AlphaFoldDB" id="A0A3B0UDU1"/>
<evidence type="ECO:0000256" key="8">
    <source>
        <dbReference type="ARBA" id="ARBA00022946"/>
    </source>
</evidence>
<evidence type="ECO:0000256" key="6">
    <source>
        <dbReference type="ARBA" id="ARBA00022801"/>
    </source>
</evidence>
<dbReference type="CDD" id="cd00586">
    <property type="entry name" value="4HBT"/>
    <property type="match status" value="1"/>
</dbReference>
<dbReference type="InterPro" id="IPR029069">
    <property type="entry name" value="HotDog_dom_sf"/>
</dbReference>
<evidence type="ECO:0000256" key="10">
    <source>
        <dbReference type="ARBA" id="ARBA00023160"/>
    </source>
</evidence>
<evidence type="ECO:0000256" key="4">
    <source>
        <dbReference type="ARBA" id="ARBA00022528"/>
    </source>
</evidence>
<feature type="domain" description="Acyl-ACP thioesterase-like C-terminal" evidence="12">
    <location>
        <begin position="161"/>
        <end position="216"/>
    </location>
</feature>
<dbReference type="PANTHER" id="PTHR31727:SF6">
    <property type="entry name" value="OLEOYL-ACYL CARRIER PROTEIN THIOESTERASE 1, CHLOROPLASTIC"/>
    <property type="match status" value="1"/>
</dbReference>
<comment type="subcellular location">
    <subcellularLocation>
        <location evidence="1">Plastid</location>
        <location evidence="1">Chloroplast</location>
    </subcellularLocation>
</comment>
<keyword evidence="6" id="KW-0378">Hydrolase</keyword>
<dbReference type="EMBL" id="UOET01000330">
    <property type="protein sequence ID" value="VAW29165.1"/>
    <property type="molecule type" value="Genomic_DNA"/>
</dbReference>
<evidence type="ECO:0000256" key="9">
    <source>
        <dbReference type="ARBA" id="ARBA00023098"/>
    </source>
</evidence>
<gene>
    <name evidence="13" type="ORF">MNBD_BACTEROID07-1085</name>
</gene>
<dbReference type="PANTHER" id="PTHR31727">
    <property type="entry name" value="OLEOYL-ACYL CARRIER PROTEIN THIOESTERASE 1, CHLOROPLASTIC"/>
    <property type="match status" value="1"/>
</dbReference>
<dbReference type="SUPFAM" id="SSF54637">
    <property type="entry name" value="Thioesterase/thiol ester dehydrase-isomerase"/>
    <property type="match status" value="2"/>
</dbReference>
<keyword evidence="9" id="KW-0443">Lipid metabolism</keyword>
<evidence type="ECO:0000256" key="7">
    <source>
        <dbReference type="ARBA" id="ARBA00022832"/>
    </source>
</evidence>
<evidence type="ECO:0000256" key="5">
    <source>
        <dbReference type="ARBA" id="ARBA00022640"/>
    </source>
</evidence>
<protein>
    <recommendedName>
        <fullName evidence="14">Acyl-ACP thioesterase</fullName>
    </recommendedName>
</protein>
<evidence type="ECO:0008006" key="14">
    <source>
        <dbReference type="Google" id="ProtNLM"/>
    </source>
</evidence>
<accession>A0A3B0UDU1</accession>
<dbReference type="Pfam" id="PF01643">
    <property type="entry name" value="Acyl-ACP_TE"/>
    <property type="match status" value="1"/>
</dbReference>
<keyword evidence="4" id="KW-0150">Chloroplast</keyword>
<sequence>MVQEKIRFWQENHTVSWEDTTLDNHLSITALNRFLLQAAINHAEHLGFGFTDTSKQDLSWVLLRINLQINRLPAWKEKFNVVTWPSRVKAITAFREFEVSGEKGEILCVATSEWSVINLKTRRPQRMSSLGNMINHLSDKVSLDSPFFKLDPKLEFEELFSVKVRYSDMDMNGHANAGKYFDWLSDAVYEVSGTNDVAFVSFNYFHECLLGDTLIIEKSENIPGFIRGVKTGEKKMAFWAKVELRDKG</sequence>